<dbReference type="AlphaFoldDB" id="A0A8S4FLT2"/>
<dbReference type="EMBL" id="CAJHNJ030000036">
    <property type="protein sequence ID" value="CAG9128619.1"/>
    <property type="molecule type" value="Genomic_DNA"/>
</dbReference>
<keyword evidence="4" id="KW-1185">Reference proteome</keyword>
<evidence type="ECO:0000313" key="3">
    <source>
        <dbReference type="EMBL" id="CAG9128619.1"/>
    </source>
</evidence>
<dbReference type="InterPro" id="IPR002347">
    <property type="entry name" value="SDR_fam"/>
</dbReference>
<dbReference type="GO" id="GO:0016491">
    <property type="term" value="F:oxidoreductase activity"/>
    <property type="evidence" value="ECO:0007669"/>
    <property type="project" value="UniProtKB-KW"/>
</dbReference>
<feature type="transmembrane region" description="Helical" evidence="2">
    <location>
        <begin position="6"/>
        <end position="30"/>
    </location>
</feature>
<dbReference type="PANTHER" id="PTHR43157">
    <property type="entry name" value="PHOSPHATIDYLINOSITOL-GLYCAN BIOSYNTHESIS CLASS F PROTEIN-RELATED"/>
    <property type="match status" value="1"/>
</dbReference>
<accession>A0A8S4FLT2</accession>
<keyword evidence="2" id="KW-0472">Membrane</keyword>
<dbReference type="SUPFAM" id="SSF51735">
    <property type="entry name" value="NAD(P)-binding Rossmann-fold domains"/>
    <property type="match status" value="1"/>
</dbReference>
<proteinExistence type="predicted"/>
<sequence length="325" mass="36279">MLLLTIISWIVSIALKLFFFLVLLLVALILGYRFFYEPVKGVCVCKRDLKGRTVLVTGGNSGIGLETARDLAKRGAKVIIACRDAKKSEDAVTDIINSTQNSKVKFKQLDLSKFESIRRFAKEFNETEERLDILVNNAGCAGVKKKPTEDGIDTVMQVNYFGPFLLTHLLLDKLKASSPSRIVIVSSYAHVMARLNVEDLKGLKTKGYWTRYANSKLCNVLWAKALAKHLTNGVTANVLHPGVVKTDIFKRLPDVYRDIVLKIITLVFKTAKEGAQTTIHLCVAPELVNATGGYYRDCKPEKVSSVVTEELVDKVWEESLKIIQN</sequence>
<protein>
    <submittedName>
        <fullName evidence="3">(diamondback moth) hypothetical protein</fullName>
    </submittedName>
</protein>
<dbReference type="CDD" id="cd05327">
    <property type="entry name" value="retinol-DH_like_SDR_c_like"/>
    <property type="match status" value="1"/>
</dbReference>
<name>A0A8S4FLT2_PLUXY</name>
<evidence type="ECO:0000313" key="4">
    <source>
        <dbReference type="Proteomes" id="UP000653454"/>
    </source>
</evidence>
<dbReference type="Pfam" id="PF00106">
    <property type="entry name" value="adh_short"/>
    <property type="match status" value="1"/>
</dbReference>
<dbReference type="Gene3D" id="3.40.50.720">
    <property type="entry name" value="NAD(P)-binding Rossmann-like Domain"/>
    <property type="match status" value="1"/>
</dbReference>
<keyword evidence="2" id="KW-1133">Transmembrane helix</keyword>
<dbReference type="PANTHER" id="PTHR43157:SF31">
    <property type="entry name" value="PHOSPHATIDYLINOSITOL-GLYCAN BIOSYNTHESIS CLASS F PROTEIN"/>
    <property type="match status" value="1"/>
</dbReference>
<reference evidence="3" key="1">
    <citation type="submission" date="2020-11" db="EMBL/GenBank/DDBJ databases">
        <authorList>
            <person name="Whiteford S."/>
        </authorList>
    </citation>
    <scope>NUCLEOTIDE SEQUENCE</scope>
</reference>
<dbReference type="InterPro" id="IPR036291">
    <property type="entry name" value="NAD(P)-bd_dom_sf"/>
</dbReference>
<evidence type="ECO:0000256" key="2">
    <source>
        <dbReference type="SAM" id="Phobius"/>
    </source>
</evidence>
<evidence type="ECO:0000256" key="1">
    <source>
        <dbReference type="ARBA" id="ARBA00023002"/>
    </source>
</evidence>
<dbReference type="PRINTS" id="PR00081">
    <property type="entry name" value="GDHRDH"/>
</dbReference>
<comment type="caution">
    <text evidence="3">The sequence shown here is derived from an EMBL/GenBank/DDBJ whole genome shotgun (WGS) entry which is preliminary data.</text>
</comment>
<dbReference type="Proteomes" id="UP000653454">
    <property type="component" value="Unassembled WGS sequence"/>
</dbReference>
<organism evidence="3 4">
    <name type="scientific">Plutella xylostella</name>
    <name type="common">Diamondback moth</name>
    <name type="synonym">Plutella maculipennis</name>
    <dbReference type="NCBI Taxonomy" id="51655"/>
    <lineage>
        <taxon>Eukaryota</taxon>
        <taxon>Metazoa</taxon>
        <taxon>Ecdysozoa</taxon>
        <taxon>Arthropoda</taxon>
        <taxon>Hexapoda</taxon>
        <taxon>Insecta</taxon>
        <taxon>Pterygota</taxon>
        <taxon>Neoptera</taxon>
        <taxon>Endopterygota</taxon>
        <taxon>Lepidoptera</taxon>
        <taxon>Glossata</taxon>
        <taxon>Ditrysia</taxon>
        <taxon>Yponomeutoidea</taxon>
        <taxon>Plutellidae</taxon>
        <taxon>Plutella</taxon>
    </lineage>
</organism>
<keyword evidence="2" id="KW-0812">Transmembrane</keyword>
<gene>
    <name evidence="3" type="ORF">PLXY2_LOCUS9233</name>
</gene>
<keyword evidence="1" id="KW-0560">Oxidoreductase</keyword>